<feature type="region of interest" description="Disordered" evidence="7">
    <location>
        <begin position="247"/>
        <end position="270"/>
    </location>
</feature>
<evidence type="ECO:0000256" key="8">
    <source>
        <dbReference type="SAM" id="Phobius"/>
    </source>
</evidence>
<dbReference type="PANTHER" id="PTHR47371:SF3">
    <property type="entry name" value="PHOSPHOGLYCEROL TRANSFERASE I"/>
    <property type="match status" value="1"/>
</dbReference>
<dbReference type="AlphaFoldDB" id="A0A1G5RY35"/>
<evidence type="ECO:0000313" key="10">
    <source>
        <dbReference type="EMBL" id="SCZ78239.1"/>
    </source>
</evidence>
<evidence type="ECO:0000259" key="9">
    <source>
        <dbReference type="Pfam" id="PF00884"/>
    </source>
</evidence>
<evidence type="ECO:0000256" key="7">
    <source>
        <dbReference type="SAM" id="MobiDB-lite"/>
    </source>
</evidence>
<feature type="transmembrane region" description="Helical" evidence="8">
    <location>
        <begin position="12"/>
        <end position="29"/>
    </location>
</feature>
<evidence type="ECO:0000256" key="1">
    <source>
        <dbReference type="ARBA" id="ARBA00004651"/>
    </source>
</evidence>
<feature type="transmembrane region" description="Helical" evidence="8">
    <location>
        <begin position="170"/>
        <end position="192"/>
    </location>
</feature>
<proteinExistence type="predicted"/>
<reference evidence="10 11" key="1">
    <citation type="submission" date="2016-10" db="EMBL/GenBank/DDBJ databases">
        <authorList>
            <person name="de Groot N.N."/>
        </authorList>
    </citation>
    <scope>NUCLEOTIDE SEQUENCE [LARGE SCALE GENOMIC DNA]</scope>
    <source>
        <strain evidence="10 11">DSM 2784</strain>
    </source>
</reference>
<dbReference type="InterPro" id="IPR017850">
    <property type="entry name" value="Alkaline_phosphatase_core_sf"/>
</dbReference>
<dbReference type="InterPro" id="IPR050448">
    <property type="entry name" value="OpgB/LTA_synthase_biosynth"/>
</dbReference>
<name>A0A1G5RY35_9FIRM</name>
<evidence type="ECO:0000256" key="4">
    <source>
        <dbReference type="ARBA" id="ARBA00022692"/>
    </source>
</evidence>
<comment type="subcellular location">
    <subcellularLocation>
        <location evidence="1">Cell membrane</location>
        <topology evidence="1">Multi-pass membrane protein</topology>
    </subcellularLocation>
</comment>
<dbReference type="Pfam" id="PF00884">
    <property type="entry name" value="Sulfatase"/>
    <property type="match status" value="1"/>
</dbReference>
<comment type="pathway">
    <text evidence="2">Cell wall biogenesis; lipoteichoic acid biosynthesis.</text>
</comment>
<feature type="domain" description="Sulfatase N-terminal" evidence="9">
    <location>
        <begin position="320"/>
        <end position="599"/>
    </location>
</feature>
<evidence type="ECO:0000256" key="5">
    <source>
        <dbReference type="ARBA" id="ARBA00022989"/>
    </source>
</evidence>
<protein>
    <submittedName>
        <fullName evidence="10">Sulfatase</fullName>
    </submittedName>
</protein>
<dbReference type="RefSeq" id="WP_092589964.1">
    <property type="nucleotide sequence ID" value="NZ_FMWL01000004.1"/>
</dbReference>
<keyword evidence="6 8" id="KW-0472">Membrane</keyword>
<dbReference type="GO" id="GO:0005886">
    <property type="term" value="C:plasma membrane"/>
    <property type="evidence" value="ECO:0007669"/>
    <property type="project" value="UniProtKB-SubCell"/>
</dbReference>
<organism evidence="10 11">
    <name type="scientific">Acidaminobacter hydrogenoformans DSM 2784</name>
    <dbReference type="NCBI Taxonomy" id="1120920"/>
    <lineage>
        <taxon>Bacteria</taxon>
        <taxon>Bacillati</taxon>
        <taxon>Bacillota</taxon>
        <taxon>Clostridia</taxon>
        <taxon>Peptostreptococcales</taxon>
        <taxon>Acidaminobacteraceae</taxon>
        <taxon>Acidaminobacter</taxon>
    </lineage>
</organism>
<keyword evidence="4 8" id="KW-0812">Transmembrane</keyword>
<dbReference type="SUPFAM" id="SSF53649">
    <property type="entry name" value="Alkaline phosphatase-like"/>
    <property type="match status" value="1"/>
</dbReference>
<dbReference type="EMBL" id="FMWL01000004">
    <property type="protein sequence ID" value="SCZ78239.1"/>
    <property type="molecule type" value="Genomic_DNA"/>
</dbReference>
<accession>A0A1G5RY35</accession>
<evidence type="ECO:0000256" key="2">
    <source>
        <dbReference type="ARBA" id="ARBA00004936"/>
    </source>
</evidence>
<feature type="transmembrane region" description="Helical" evidence="8">
    <location>
        <begin position="41"/>
        <end position="60"/>
    </location>
</feature>
<dbReference type="Proteomes" id="UP000199208">
    <property type="component" value="Unassembled WGS sequence"/>
</dbReference>
<dbReference type="OrthoDB" id="5901192at2"/>
<evidence type="ECO:0000256" key="3">
    <source>
        <dbReference type="ARBA" id="ARBA00022475"/>
    </source>
</evidence>
<sequence length="692" mass="77408">MLNAITGMPPAIYWFAVIIYLEIMLRLATVKKFKKPGLHNTLIWSAFYASVLAPMASPFGGLVKEGLAAIFIILLFFIFASQLVYFKIFKMLYTFFSMGNAGQVLDFVKDIIAYIAMSAKWLLILSLPLVLHFSIFAGLTPEAAIPQAALSENASASNSIGGLTPFMTPFITQLVTPLILIAVLLLIAKIIIRVSKNKLGGAYEAYFRSMDPTVTLSHFGLLTTMRLDFQRSLLGMKSKIYETNAGHTRISEELTQQPTPQTTPDPTPQWPNAQYNALPIDFSAYAAKSKDPRLKALHNWFASETPSPKNPYTGRYRGFNLIFITAESLSPYSIHPELTPTLYKMVHEGTNFTEFYNPIWGVSTSDGEYVACTGLLPKSGIWSFIDSASKNMAMTLGNQLRPLGYTTTAYHNHRYSYYKRHLSHPNMGYTYFGLGNGLDVTPTWPESDLEMIQHSVPEYINREPFHTYYMTVSGHMRYSFRGNAMAAKNRAAVDHLPLSNEAKAYLATQIELDRAMADLLSQLEAAGVAERTLIAMSADHYPYGLSDKALDELAGHPVERTFELYRSPFILYSRGQTPEVITTPCSSLDILPTLSNLLGLDFDSRLLMGRDIFSGAPPFVTFLNKSFITDRGRYDALSKAFLPMVPATPSHPIPTASPNYIQEVTRQIDDIFLASARILELDYYNHLVELKK</sequence>
<feature type="transmembrane region" description="Helical" evidence="8">
    <location>
        <begin position="66"/>
        <end position="86"/>
    </location>
</feature>
<evidence type="ECO:0000256" key="6">
    <source>
        <dbReference type="ARBA" id="ARBA00023136"/>
    </source>
</evidence>
<dbReference type="CDD" id="cd16015">
    <property type="entry name" value="LTA_synthase"/>
    <property type="match status" value="1"/>
</dbReference>
<gene>
    <name evidence="10" type="ORF">SAMN03080599_01172</name>
</gene>
<dbReference type="PANTHER" id="PTHR47371">
    <property type="entry name" value="LIPOTEICHOIC ACID SYNTHASE"/>
    <property type="match status" value="1"/>
</dbReference>
<dbReference type="STRING" id="1120920.SAMN03080599_01172"/>
<evidence type="ECO:0000313" key="11">
    <source>
        <dbReference type="Proteomes" id="UP000199208"/>
    </source>
</evidence>
<dbReference type="InterPro" id="IPR000917">
    <property type="entry name" value="Sulfatase_N"/>
</dbReference>
<keyword evidence="5 8" id="KW-1133">Transmembrane helix</keyword>
<dbReference type="Gene3D" id="3.40.720.10">
    <property type="entry name" value="Alkaline Phosphatase, subunit A"/>
    <property type="match status" value="1"/>
</dbReference>
<keyword evidence="11" id="KW-1185">Reference proteome</keyword>
<keyword evidence="3" id="KW-1003">Cell membrane</keyword>
<dbReference type="Gene3D" id="3.30.1120.170">
    <property type="match status" value="1"/>
</dbReference>